<feature type="compositionally biased region" description="Basic and acidic residues" evidence="1">
    <location>
        <begin position="127"/>
        <end position="138"/>
    </location>
</feature>
<feature type="compositionally biased region" description="Basic and acidic residues" evidence="1">
    <location>
        <begin position="1"/>
        <end position="21"/>
    </location>
</feature>
<accession>A0A9N9PGE0</accession>
<evidence type="ECO:0000256" key="1">
    <source>
        <dbReference type="SAM" id="MobiDB-lite"/>
    </source>
</evidence>
<feature type="region of interest" description="Disordered" evidence="1">
    <location>
        <begin position="1"/>
        <end position="42"/>
    </location>
</feature>
<dbReference type="EMBL" id="CAJVRL010000043">
    <property type="protein sequence ID" value="CAG8951589.1"/>
    <property type="molecule type" value="Genomic_DNA"/>
</dbReference>
<evidence type="ECO:0000313" key="2">
    <source>
        <dbReference type="EMBL" id="CAG8951589.1"/>
    </source>
</evidence>
<proteinExistence type="predicted"/>
<gene>
    <name evidence="2" type="ORF">HYFRA_00007505</name>
</gene>
<comment type="caution">
    <text evidence="2">The sequence shown here is derived from an EMBL/GenBank/DDBJ whole genome shotgun (WGS) entry which is preliminary data.</text>
</comment>
<organism evidence="2 3">
    <name type="scientific">Hymenoscyphus fraxineus</name>
    <dbReference type="NCBI Taxonomy" id="746836"/>
    <lineage>
        <taxon>Eukaryota</taxon>
        <taxon>Fungi</taxon>
        <taxon>Dikarya</taxon>
        <taxon>Ascomycota</taxon>
        <taxon>Pezizomycotina</taxon>
        <taxon>Leotiomycetes</taxon>
        <taxon>Helotiales</taxon>
        <taxon>Helotiaceae</taxon>
        <taxon>Hymenoscyphus</taxon>
    </lineage>
</organism>
<dbReference type="AlphaFoldDB" id="A0A9N9PGE0"/>
<keyword evidence="3" id="KW-1185">Reference proteome</keyword>
<dbReference type="OrthoDB" id="10489461at2759"/>
<protein>
    <submittedName>
        <fullName evidence="2">Uncharacterized protein</fullName>
    </submittedName>
</protein>
<name>A0A9N9PGE0_9HELO</name>
<feature type="compositionally biased region" description="Acidic residues" evidence="1">
    <location>
        <begin position="81"/>
        <end position="95"/>
    </location>
</feature>
<sequence>MDLAEEARPIHRNDRPREWKGLRWGSGKRNQDGDGDVDGDERRRWSSAGLAMGVWPELVGAGGWDGWMGEAAWSPGRGEERELEEEEAEEEEEDLLVTIDRDSDSETSDQAKQRWTRVDNDIGAQRVDMRDTTDDSGRGQKNGKQLSTRPYSYELRKGKGGEWELWPVRRE</sequence>
<feature type="compositionally biased region" description="Basic and acidic residues" evidence="1">
    <location>
        <begin position="99"/>
        <end position="120"/>
    </location>
</feature>
<dbReference type="Proteomes" id="UP000696280">
    <property type="component" value="Unassembled WGS sequence"/>
</dbReference>
<evidence type="ECO:0000313" key="3">
    <source>
        <dbReference type="Proteomes" id="UP000696280"/>
    </source>
</evidence>
<reference evidence="2" key="1">
    <citation type="submission" date="2021-07" db="EMBL/GenBank/DDBJ databases">
        <authorList>
            <person name="Durling M."/>
        </authorList>
    </citation>
    <scope>NUCLEOTIDE SEQUENCE</scope>
</reference>
<feature type="region of interest" description="Disordered" evidence="1">
    <location>
        <begin position="66"/>
        <end position="153"/>
    </location>
</feature>